<dbReference type="InterPro" id="IPR000504">
    <property type="entry name" value="RRM_dom"/>
</dbReference>
<accession>A0ABP0RBP6</accession>
<protein>
    <recommendedName>
        <fullName evidence="2">RRM domain-containing protein</fullName>
    </recommendedName>
</protein>
<dbReference type="InterPro" id="IPR012677">
    <property type="entry name" value="Nucleotide-bd_a/b_plait_sf"/>
</dbReference>
<dbReference type="Proteomes" id="UP001642484">
    <property type="component" value="Unassembled WGS sequence"/>
</dbReference>
<evidence type="ECO:0000259" key="2">
    <source>
        <dbReference type="Pfam" id="PF00076"/>
    </source>
</evidence>
<proteinExistence type="predicted"/>
<evidence type="ECO:0000313" key="4">
    <source>
        <dbReference type="Proteomes" id="UP001642484"/>
    </source>
</evidence>
<sequence length="214" mass="25164">MSRTVQVKGDHPQGLALCTRIYLMQSMEKEFGKVAYCKKPPTTGDPETDVAFVQFQNQEDAERAVTALRKGLTLSTTWQGITLDIRGDWKPGEFGKGSKPSSSFVKWQPENVEDSRSFLTRNASRSRTDRRDEERRNQRDDGRKGGNGGRDMREEKQERRQDGRDFRGDFRDERRRDERTDRQGERRDAWQGERRVEQDERRGERREEYRGGER</sequence>
<dbReference type="CDD" id="cd00590">
    <property type="entry name" value="RRM_SF"/>
    <property type="match status" value="1"/>
</dbReference>
<dbReference type="Gene3D" id="3.30.70.330">
    <property type="match status" value="1"/>
</dbReference>
<organism evidence="3 4">
    <name type="scientific">Durusdinium trenchii</name>
    <dbReference type="NCBI Taxonomy" id="1381693"/>
    <lineage>
        <taxon>Eukaryota</taxon>
        <taxon>Sar</taxon>
        <taxon>Alveolata</taxon>
        <taxon>Dinophyceae</taxon>
        <taxon>Suessiales</taxon>
        <taxon>Symbiodiniaceae</taxon>
        <taxon>Durusdinium</taxon>
    </lineage>
</organism>
<feature type="domain" description="RRM" evidence="2">
    <location>
        <begin position="29"/>
        <end position="70"/>
    </location>
</feature>
<feature type="compositionally biased region" description="Basic and acidic residues" evidence="1">
    <location>
        <begin position="126"/>
        <end position="214"/>
    </location>
</feature>
<dbReference type="EMBL" id="CAXAMN010025630">
    <property type="protein sequence ID" value="CAK9096626.1"/>
    <property type="molecule type" value="Genomic_DNA"/>
</dbReference>
<evidence type="ECO:0000313" key="3">
    <source>
        <dbReference type="EMBL" id="CAK9096626.1"/>
    </source>
</evidence>
<name>A0ABP0RBP6_9DINO</name>
<feature type="region of interest" description="Disordered" evidence="1">
    <location>
        <begin position="86"/>
        <end position="214"/>
    </location>
</feature>
<reference evidence="3 4" key="1">
    <citation type="submission" date="2024-02" db="EMBL/GenBank/DDBJ databases">
        <authorList>
            <person name="Chen Y."/>
            <person name="Shah S."/>
            <person name="Dougan E. K."/>
            <person name="Thang M."/>
            <person name="Chan C."/>
        </authorList>
    </citation>
    <scope>NUCLEOTIDE SEQUENCE [LARGE SCALE GENOMIC DNA]</scope>
</reference>
<gene>
    <name evidence="3" type="ORF">CCMP2556_LOCUS45931</name>
</gene>
<dbReference type="Pfam" id="PF00076">
    <property type="entry name" value="RRM_1"/>
    <property type="match status" value="1"/>
</dbReference>
<keyword evidence="4" id="KW-1185">Reference proteome</keyword>
<comment type="caution">
    <text evidence="3">The sequence shown here is derived from an EMBL/GenBank/DDBJ whole genome shotgun (WGS) entry which is preliminary data.</text>
</comment>
<evidence type="ECO:0000256" key="1">
    <source>
        <dbReference type="SAM" id="MobiDB-lite"/>
    </source>
</evidence>
<dbReference type="SUPFAM" id="SSF54928">
    <property type="entry name" value="RNA-binding domain, RBD"/>
    <property type="match status" value="1"/>
</dbReference>
<dbReference type="InterPro" id="IPR035979">
    <property type="entry name" value="RBD_domain_sf"/>
</dbReference>
<feature type="non-terminal residue" evidence="3">
    <location>
        <position position="214"/>
    </location>
</feature>